<gene>
    <name evidence="2" type="ORF">PCOR1329_LOCUS22168</name>
</gene>
<feature type="compositionally biased region" description="Acidic residues" evidence="1">
    <location>
        <begin position="601"/>
        <end position="611"/>
    </location>
</feature>
<keyword evidence="3" id="KW-1185">Reference proteome</keyword>
<sequence length="619" mass="67154">MSTPTKLIAELANLPKFFEEQKQCNLDSDAMSELMRAQATCISAKFRSLIECDLRSATELTKAVHGVGWDKETTAKLATLVNEMKNKLEDGNPYARRPNQKCSSFNMYLTDIEYTTLADSMTPWSAKFAVVKKRCFFIGLLLPSEKTKGHILECIYVANGLPLEKGKDWFAHLNNIKEALAPLGNVKYPFEFMTEFPLSPKDLPSETYKHAYETDPPSMKEYRELTFGTVRQSSTAYKRAHTGAEEAESQLALNKKSPPMLNLRAPSATDPNQFMAEACRQIGAQMLLQGMMKGLPSTSAGMDPYNMLQCLRSSADAGASSASHLPEPKGSRSAAEPAEAAEPKAGVRADDSAGTFPMAPPAVDEKAGACADDSDASEESAAERLRAKATGKGKAAGRMPRPAASASAAKRPASAAPSSGDADPPPKKKAKEAKKGGVTESDLPKGFMLNLKEFLSKSVAAKYPSKGACTSKLYAEGGKQARDKQLSSDDVKLAQKMEKMLQKQLTTVRKERSTAERQLGTQKVYFLKKMLTQQSTFFLQSLSRVRANGLPTVECQKVVNKLVGSIIPKPETSEVGTQTDLRLSQGIEPARLPKPLTALDEVSESSCDGDSEQLGSMSE</sequence>
<feature type="compositionally biased region" description="Basic and acidic residues" evidence="1">
    <location>
        <begin position="341"/>
        <end position="351"/>
    </location>
</feature>
<dbReference type="EMBL" id="CAUYUJ010007369">
    <property type="protein sequence ID" value="CAK0820531.1"/>
    <property type="molecule type" value="Genomic_DNA"/>
</dbReference>
<name>A0ABN9RMZ1_9DINO</name>
<evidence type="ECO:0000313" key="3">
    <source>
        <dbReference type="Proteomes" id="UP001189429"/>
    </source>
</evidence>
<feature type="region of interest" description="Disordered" evidence="1">
    <location>
        <begin position="318"/>
        <end position="442"/>
    </location>
</feature>
<feature type="region of interest" description="Disordered" evidence="1">
    <location>
        <begin position="570"/>
        <end position="619"/>
    </location>
</feature>
<organism evidence="2 3">
    <name type="scientific">Prorocentrum cordatum</name>
    <dbReference type="NCBI Taxonomy" id="2364126"/>
    <lineage>
        <taxon>Eukaryota</taxon>
        <taxon>Sar</taxon>
        <taxon>Alveolata</taxon>
        <taxon>Dinophyceae</taxon>
        <taxon>Prorocentrales</taxon>
        <taxon>Prorocentraceae</taxon>
        <taxon>Prorocentrum</taxon>
    </lineage>
</organism>
<evidence type="ECO:0000313" key="2">
    <source>
        <dbReference type="EMBL" id="CAK0820531.1"/>
    </source>
</evidence>
<dbReference type="Proteomes" id="UP001189429">
    <property type="component" value="Unassembled WGS sequence"/>
</dbReference>
<evidence type="ECO:0000256" key="1">
    <source>
        <dbReference type="SAM" id="MobiDB-lite"/>
    </source>
</evidence>
<feature type="compositionally biased region" description="Low complexity" evidence="1">
    <location>
        <begin position="388"/>
        <end position="422"/>
    </location>
</feature>
<proteinExistence type="predicted"/>
<protein>
    <submittedName>
        <fullName evidence="2">Uncharacterized protein</fullName>
    </submittedName>
</protein>
<accession>A0ABN9RMZ1</accession>
<comment type="caution">
    <text evidence="2">The sequence shown here is derived from an EMBL/GenBank/DDBJ whole genome shotgun (WGS) entry which is preliminary data.</text>
</comment>
<reference evidence="2" key="1">
    <citation type="submission" date="2023-10" db="EMBL/GenBank/DDBJ databases">
        <authorList>
            <person name="Chen Y."/>
            <person name="Shah S."/>
            <person name="Dougan E. K."/>
            <person name="Thang M."/>
            <person name="Chan C."/>
        </authorList>
    </citation>
    <scope>NUCLEOTIDE SEQUENCE [LARGE SCALE GENOMIC DNA]</scope>
</reference>